<evidence type="ECO:0000256" key="1">
    <source>
        <dbReference type="ARBA" id="ARBA00001947"/>
    </source>
</evidence>
<dbReference type="PANTHER" id="PTHR30612:SF0">
    <property type="entry name" value="CHLOROPLAST PROTEIN-TRANSPORTING ATPASE"/>
    <property type="match status" value="1"/>
</dbReference>
<dbReference type="InterPro" id="IPR014018">
    <property type="entry name" value="SecA_motor_DEAD"/>
</dbReference>
<dbReference type="Pfam" id="PF01043">
    <property type="entry name" value="SecA_PP_bind"/>
    <property type="match status" value="1"/>
</dbReference>
<dbReference type="InterPro" id="IPR001650">
    <property type="entry name" value="Helicase_C-like"/>
</dbReference>
<dbReference type="InterPro" id="IPR044722">
    <property type="entry name" value="SecA_SF2_C"/>
</dbReference>
<comment type="caution">
    <text evidence="20">The sequence shown here is derived from an EMBL/GenBank/DDBJ whole genome shotgun (WGS) entry which is preliminary data.</text>
</comment>
<dbReference type="GO" id="GO:0046872">
    <property type="term" value="F:metal ion binding"/>
    <property type="evidence" value="ECO:0007669"/>
    <property type="project" value="UniProtKB-KW"/>
</dbReference>
<dbReference type="PRINTS" id="PR00906">
    <property type="entry name" value="SECA"/>
</dbReference>
<evidence type="ECO:0000256" key="2">
    <source>
        <dbReference type="ARBA" id="ARBA00004170"/>
    </source>
</evidence>
<dbReference type="InterPro" id="IPR036670">
    <property type="entry name" value="SecA_X-link_sf"/>
</dbReference>
<dbReference type="Pfam" id="PF07517">
    <property type="entry name" value="SecA_DEAD"/>
    <property type="match status" value="1"/>
</dbReference>
<dbReference type="SMART" id="SM00957">
    <property type="entry name" value="SecA_DEAD"/>
    <property type="match status" value="1"/>
</dbReference>
<keyword evidence="8 15" id="KW-0547">Nucleotide-binding</keyword>
<feature type="binding site" evidence="15">
    <location>
        <position position="520"/>
    </location>
    <ligand>
        <name>ATP</name>
        <dbReference type="ChEBI" id="CHEBI:30616"/>
    </ligand>
</feature>
<evidence type="ECO:0000256" key="11">
    <source>
        <dbReference type="ARBA" id="ARBA00022927"/>
    </source>
</evidence>
<dbReference type="PANTHER" id="PTHR30612">
    <property type="entry name" value="SECA INNER MEMBRANE COMPONENT OF SEC PROTEIN SECRETION SYSTEM"/>
    <property type="match status" value="1"/>
</dbReference>
<dbReference type="InterPro" id="IPR020937">
    <property type="entry name" value="SecA_CS"/>
</dbReference>
<dbReference type="Gene3D" id="3.90.1440.10">
    <property type="entry name" value="SecA, preprotein cross-linking domain"/>
    <property type="match status" value="1"/>
</dbReference>
<feature type="binding site" evidence="15">
    <location>
        <position position="97"/>
    </location>
    <ligand>
        <name>ATP</name>
        <dbReference type="ChEBI" id="CHEBI:30616"/>
    </ligand>
</feature>
<evidence type="ECO:0000259" key="17">
    <source>
        <dbReference type="PROSITE" id="PS51192"/>
    </source>
</evidence>
<reference evidence="20" key="2">
    <citation type="journal article" date="2021" name="PeerJ">
        <title>Extensive microbial diversity within the chicken gut microbiome revealed by metagenomics and culture.</title>
        <authorList>
            <person name="Gilroy R."/>
            <person name="Ravi A."/>
            <person name="Getino M."/>
            <person name="Pursley I."/>
            <person name="Horton D.L."/>
            <person name="Alikhan N.F."/>
            <person name="Baker D."/>
            <person name="Gharbi K."/>
            <person name="Hall N."/>
            <person name="Watson M."/>
            <person name="Adriaenssens E.M."/>
            <person name="Foster-Nyarko E."/>
            <person name="Jarju S."/>
            <person name="Secka A."/>
            <person name="Antonio M."/>
            <person name="Oren A."/>
            <person name="Chaudhuri R.R."/>
            <person name="La Ragione R."/>
            <person name="Hildebrand F."/>
            <person name="Pallen M.J."/>
        </authorList>
    </citation>
    <scope>NUCLEOTIDE SEQUENCE</scope>
    <source>
        <strain evidence="20">ChiHjej12B11-7776</strain>
    </source>
</reference>
<dbReference type="InterPro" id="IPR027417">
    <property type="entry name" value="P-loop_NTPase"/>
</dbReference>
<dbReference type="InterPro" id="IPR011116">
    <property type="entry name" value="SecA_Wing/Scaffold"/>
</dbReference>
<evidence type="ECO:0000256" key="15">
    <source>
        <dbReference type="HAMAP-Rule" id="MF_01382"/>
    </source>
</evidence>
<evidence type="ECO:0000256" key="12">
    <source>
        <dbReference type="ARBA" id="ARBA00022967"/>
    </source>
</evidence>
<evidence type="ECO:0000256" key="3">
    <source>
        <dbReference type="ARBA" id="ARBA00007650"/>
    </source>
</evidence>
<dbReference type="GO" id="GO:0008564">
    <property type="term" value="F:protein-exporting ATPase activity"/>
    <property type="evidence" value="ECO:0007669"/>
    <property type="project" value="UniProtKB-EC"/>
</dbReference>
<proteinExistence type="inferred from homology"/>
<evidence type="ECO:0000256" key="5">
    <source>
        <dbReference type="ARBA" id="ARBA00022475"/>
    </source>
</evidence>
<dbReference type="Pfam" id="PF02810">
    <property type="entry name" value="SEC-C"/>
    <property type="match status" value="1"/>
</dbReference>
<keyword evidence="6 15" id="KW-0963">Cytoplasm</keyword>
<dbReference type="GO" id="GO:0006605">
    <property type="term" value="P:protein targeting"/>
    <property type="evidence" value="ECO:0007669"/>
    <property type="project" value="UniProtKB-UniRule"/>
</dbReference>
<comment type="function">
    <text evidence="15">Part of the Sec protein translocase complex. Interacts with the SecYEG preprotein conducting channel. Has a central role in coupling the hydrolysis of ATP to the transfer of proteins into and across the cell membrane, serving as an ATP-driven molecular motor driving the stepwise translocation of polypeptide chains across the membrane.</text>
</comment>
<evidence type="ECO:0000313" key="20">
    <source>
        <dbReference type="EMBL" id="HIU91112.1"/>
    </source>
</evidence>
<dbReference type="GO" id="GO:0005829">
    <property type="term" value="C:cytosol"/>
    <property type="evidence" value="ECO:0007669"/>
    <property type="project" value="TreeGrafter"/>
</dbReference>
<dbReference type="PROSITE" id="PS01312">
    <property type="entry name" value="SECA"/>
    <property type="match status" value="1"/>
</dbReference>
<dbReference type="HAMAP" id="MF_01382">
    <property type="entry name" value="SecA"/>
    <property type="match status" value="1"/>
</dbReference>
<dbReference type="InterPro" id="IPR014001">
    <property type="entry name" value="Helicase_ATP-bd"/>
</dbReference>
<evidence type="ECO:0000256" key="6">
    <source>
        <dbReference type="ARBA" id="ARBA00022490"/>
    </source>
</evidence>
<evidence type="ECO:0000256" key="4">
    <source>
        <dbReference type="ARBA" id="ARBA00022448"/>
    </source>
</evidence>
<dbReference type="CDD" id="cd18803">
    <property type="entry name" value="SF2_C_secA"/>
    <property type="match status" value="1"/>
</dbReference>
<dbReference type="Pfam" id="PF21090">
    <property type="entry name" value="P-loop_SecA"/>
    <property type="match status" value="1"/>
</dbReference>
<dbReference type="FunFam" id="3.90.1440.10:FF:000002">
    <property type="entry name" value="Protein translocase subunit SecA"/>
    <property type="match status" value="1"/>
</dbReference>
<name>A0A9D1MX36_9BACT</name>
<evidence type="ECO:0000256" key="10">
    <source>
        <dbReference type="ARBA" id="ARBA00022840"/>
    </source>
</evidence>
<dbReference type="GO" id="GO:0017038">
    <property type="term" value="P:protein import"/>
    <property type="evidence" value="ECO:0007669"/>
    <property type="project" value="InterPro"/>
</dbReference>
<comment type="cofactor">
    <cofactor evidence="1">
        <name>Zn(2+)</name>
        <dbReference type="ChEBI" id="CHEBI:29105"/>
    </cofactor>
</comment>
<accession>A0A9D1MX36</accession>
<dbReference type="InterPro" id="IPR004027">
    <property type="entry name" value="SEC_C_motif"/>
</dbReference>
<gene>
    <name evidence="15 20" type="primary">secA</name>
    <name evidence="20" type="ORF">IAC72_03790</name>
</gene>
<comment type="subcellular location">
    <subcellularLocation>
        <location evidence="15">Cell membrane</location>
        <topology evidence="15">Peripheral membrane protein</topology>
        <orientation evidence="15">Cytoplasmic side</orientation>
    </subcellularLocation>
    <subcellularLocation>
        <location evidence="15">Cytoplasm</location>
    </subcellularLocation>
    <subcellularLocation>
        <location evidence="2">Membrane</location>
        <topology evidence="2">Peripheral membrane protein</topology>
    </subcellularLocation>
    <text evidence="15">Distribution is 50-50.</text>
</comment>
<dbReference type="NCBIfam" id="TIGR00963">
    <property type="entry name" value="secA"/>
    <property type="match status" value="1"/>
</dbReference>
<keyword evidence="14 15" id="KW-0472">Membrane</keyword>
<dbReference type="AlphaFoldDB" id="A0A9D1MX36"/>
<evidence type="ECO:0000256" key="14">
    <source>
        <dbReference type="ARBA" id="ARBA00023136"/>
    </source>
</evidence>
<dbReference type="GO" id="GO:0005524">
    <property type="term" value="F:ATP binding"/>
    <property type="evidence" value="ECO:0007669"/>
    <property type="project" value="UniProtKB-UniRule"/>
</dbReference>
<dbReference type="GO" id="GO:0031522">
    <property type="term" value="C:cell envelope Sec protein transport complex"/>
    <property type="evidence" value="ECO:0007669"/>
    <property type="project" value="TreeGrafter"/>
</dbReference>
<dbReference type="SUPFAM" id="SSF81767">
    <property type="entry name" value="Pre-protein crosslinking domain of SecA"/>
    <property type="match status" value="1"/>
</dbReference>
<sequence>MKNYVDDNYKKSFAVTKKRYGGGNASAVKKLHKTAMEVEAKEPFYAAMDNEQLSAQTEILRQRYQKGESLDKLLPDAFAVCREAAKRVLHQRHYFVQILGGIAIHQGRICQMSTGEGKTLTETLPAYLNALTGKGVHIVTVNEYLATRDMEWMGKVFRFLGLTVGVTLSQMSVAEKKKAYDSDITYGTNSEFGFDYLRDNQAQSRKYCVQRGLNFVIIDEVDSILIDEARTPLIISGPGRRSADTYQKANRFVCTLRNSTNTDNEGKTKDDEQPNGHYVVDRKTKSVRLTDEGIARAEKFFGLENLSDPDNIELNHYINNALRAHAIMHRDEDYIVERGEVVIVDTFTGRKMEGRRFSEGLHQAIEAKEHLTVREEDRTIATITLQNYFRQYRKMSGMTGTAKTEEKEFNTIYNIDVVVIPTHLPMIRQDKDDLFFATRQGKLKAVVEEIKKRNKKGQPVLAGTVTVEKSEELSALLKREGIQHNVLNAKFHRREAAIIAQAGRLGAVTIATNMAGRGTDILLGGNAEFLARQEMKKQGYDDAQIEAAAGFVAKDEETEELQRVFRETVKKFSAVTDEEKKKVIAAGGLCVIGTDKHDSRRIDDQLRGRAGRQGDPGESIFFVSAEDDLLRIFGGDLMQRAVAFIRADDNNPIQHPLFSKTLESAQKKVEGMHFSARKNVLQYDDVNNQQRKIIYGERNRVLDGADVHDEILAMSDEYARHALEYACDARENVAEWDVDSVNKKLRMYFPVEQPLVQDDVTSARAVCDVLAQKTRELLEEKRRNVEDFADLERFALLNSTDNLWMDEIEALDELRQGVGLQSIGQHDPLSVYKKEAYEMFQKLNEQIKVRTVRMLFFGKLVKVTVEPKQKGEINPEKKLNGPCPCGSGKKYKNCCYPKELAKQAQQTEKQLTKQEEYALKRLQRKKDKAGK</sequence>
<dbReference type="PROSITE" id="PS51194">
    <property type="entry name" value="HELICASE_CTER"/>
    <property type="match status" value="1"/>
</dbReference>
<dbReference type="Pfam" id="PF07516">
    <property type="entry name" value="SecA_SW"/>
    <property type="match status" value="1"/>
</dbReference>
<evidence type="ECO:0000256" key="8">
    <source>
        <dbReference type="ARBA" id="ARBA00022741"/>
    </source>
</evidence>
<protein>
    <recommendedName>
        <fullName evidence="15 16">Protein translocase subunit SecA</fullName>
        <ecNumber evidence="15">7.4.2.8</ecNumber>
    </recommendedName>
</protein>
<feature type="binding site" evidence="15">
    <location>
        <begin position="115"/>
        <end position="119"/>
    </location>
    <ligand>
        <name>ATP</name>
        <dbReference type="ChEBI" id="CHEBI:30616"/>
    </ligand>
</feature>
<keyword evidence="4 15" id="KW-0813">Transport</keyword>
<comment type="catalytic activity">
    <reaction evidence="15">
        <text>ATP + H2O + cellular proteinSide 1 = ADP + phosphate + cellular proteinSide 2.</text>
        <dbReference type="EC" id="7.4.2.8"/>
    </reaction>
</comment>
<comment type="similarity">
    <text evidence="3 15 16">Belongs to the SecA family.</text>
</comment>
<evidence type="ECO:0000256" key="9">
    <source>
        <dbReference type="ARBA" id="ARBA00022833"/>
    </source>
</evidence>
<evidence type="ECO:0000259" key="18">
    <source>
        <dbReference type="PROSITE" id="PS51194"/>
    </source>
</evidence>
<keyword evidence="7" id="KW-0479">Metal-binding</keyword>
<dbReference type="InterPro" id="IPR036266">
    <property type="entry name" value="SecA_Wing/Scaffold_sf"/>
</dbReference>
<dbReference type="CDD" id="cd17928">
    <property type="entry name" value="DEXDc_SecA"/>
    <property type="match status" value="1"/>
</dbReference>
<feature type="domain" description="Helicase C-terminal" evidence="18">
    <location>
        <begin position="442"/>
        <end position="653"/>
    </location>
</feature>
<dbReference type="Gene3D" id="3.40.50.300">
    <property type="entry name" value="P-loop containing nucleotide triphosphate hydrolases"/>
    <property type="match status" value="2"/>
</dbReference>
<evidence type="ECO:0000259" key="19">
    <source>
        <dbReference type="PROSITE" id="PS51196"/>
    </source>
</evidence>
<dbReference type="Gene3D" id="1.10.3060.10">
    <property type="entry name" value="Helical scaffold and wing domains of SecA"/>
    <property type="match status" value="1"/>
</dbReference>
<keyword evidence="12 15" id="KW-1278">Translocase</keyword>
<dbReference type="FunFam" id="3.40.50.300:FF:000113">
    <property type="entry name" value="Preprotein translocase subunit SecA"/>
    <property type="match status" value="1"/>
</dbReference>
<dbReference type="InterPro" id="IPR000185">
    <property type="entry name" value="SecA"/>
</dbReference>
<dbReference type="EMBL" id="DVOC01000065">
    <property type="protein sequence ID" value="HIU91112.1"/>
    <property type="molecule type" value="Genomic_DNA"/>
</dbReference>
<reference evidence="20" key="1">
    <citation type="submission" date="2020-10" db="EMBL/GenBank/DDBJ databases">
        <authorList>
            <person name="Gilroy R."/>
        </authorList>
    </citation>
    <scope>NUCLEOTIDE SEQUENCE</scope>
    <source>
        <strain evidence="20">ChiHjej12B11-7776</strain>
    </source>
</reference>
<dbReference type="Proteomes" id="UP000886852">
    <property type="component" value="Unassembled WGS sequence"/>
</dbReference>
<evidence type="ECO:0000256" key="7">
    <source>
        <dbReference type="ARBA" id="ARBA00022723"/>
    </source>
</evidence>
<keyword evidence="10 15" id="KW-0067">ATP-binding</keyword>
<dbReference type="InterPro" id="IPR011115">
    <property type="entry name" value="SecA_DEAD"/>
</dbReference>
<feature type="domain" description="SecA family profile" evidence="19">
    <location>
        <begin position="13"/>
        <end position="654"/>
    </location>
</feature>
<dbReference type="SUPFAM" id="SSF52540">
    <property type="entry name" value="P-loop containing nucleoside triphosphate hydrolases"/>
    <property type="match status" value="2"/>
</dbReference>
<dbReference type="EC" id="7.4.2.8" evidence="15"/>
<dbReference type="PROSITE" id="PS51192">
    <property type="entry name" value="HELICASE_ATP_BIND_1"/>
    <property type="match status" value="1"/>
</dbReference>
<keyword evidence="9" id="KW-0862">Zinc</keyword>
<keyword evidence="13 15" id="KW-0811">Translocation</keyword>
<dbReference type="GO" id="GO:0065002">
    <property type="term" value="P:intracellular protein transmembrane transport"/>
    <property type="evidence" value="ECO:0007669"/>
    <property type="project" value="UniProtKB-UniRule"/>
</dbReference>
<evidence type="ECO:0000313" key="21">
    <source>
        <dbReference type="Proteomes" id="UP000886852"/>
    </source>
</evidence>
<organism evidence="20 21">
    <name type="scientific">Candidatus Fimimonas merdipullorum</name>
    <dbReference type="NCBI Taxonomy" id="2840822"/>
    <lineage>
        <taxon>Bacteria</taxon>
        <taxon>Pseudomonadati</taxon>
        <taxon>Myxococcota</taxon>
        <taxon>Myxococcia</taxon>
        <taxon>Myxococcales</taxon>
        <taxon>Cystobacterineae</taxon>
        <taxon>Myxococcaceae</taxon>
        <taxon>Myxococcaceae incertae sedis</taxon>
        <taxon>Candidatus Fimimonas</taxon>
    </lineage>
</organism>
<dbReference type="GO" id="GO:0043952">
    <property type="term" value="P:protein transport by the Sec complex"/>
    <property type="evidence" value="ECO:0007669"/>
    <property type="project" value="UniProtKB-ARBA"/>
</dbReference>
<keyword evidence="11 15" id="KW-0653">Protein transport</keyword>
<dbReference type="NCBIfam" id="NF009538">
    <property type="entry name" value="PRK12904.1"/>
    <property type="match status" value="1"/>
</dbReference>
<evidence type="ECO:0000256" key="13">
    <source>
        <dbReference type="ARBA" id="ARBA00023010"/>
    </source>
</evidence>
<keyword evidence="5 15" id="KW-1003">Cell membrane</keyword>
<dbReference type="PROSITE" id="PS51196">
    <property type="entry name" value="SECA_MOTOR_DEAD"/>
    <property type="match status" value="1"/>
</dbReference>
<evidence type="ECO:0000256" key="16">
    <source>
        <dbReference type="RuleBase" id="RU003874"/>
    </source>
</evidence>
<feature type="domain" description="Helicase ATP-binding" evidence="17">
    <location>
        <begin position="99"/>
        <end position="257"/>
    </location>
</feature>
<dbReference type="GO" id="GO:0005886">
    <property type="term" value="C:plasma membrane"/>
    <property type="evidence" value="ECO:0007669"/>
    <property type="project" value="UniProtKB-SubCell"/>
</dbReference>
<dbReference type="SMART" id="SM00958">
    <property type="entry name" value="SecA_PP_bind"/>
    <property type="match status" value="1"/>
</dbReference>
<dbReference type="InterPro" id="IPR011130">
    <property type="entry name" value="SecA_preprotein_X-link_dom"/>
</dbReference>
<dbReference type="SUPFAM" id="SSF81886">
    <property type="entry name" value="Helical scaffold and wing domains of SecA"/>
    <property type="match status" value="1"/>
</dbReference>
<comment type="subunit">
    <text evidence="15">Monomer and homodimer. Part of the essential Sec protein translocation apparatus which comprises SecA, SecYEG and auxiliary proteins SecDF. Other proteins may also be involved.</text>
</comment>